<accession>A0A545T0Z2</accession>
<organism evidence="5 6">
    <name type="scientific">Aliikangiella marina</name>
    <dbReference type="NCBI Taxonomy" id="1712262"/>
    <lineage>
        <taxon>Bacteria</taxon>
        <taxon>Pseudomonadati</taxon>
        <taxon>Pseudomonadota</taxon>
        <taxon>Gammaproteobacteria</taxon>
        <taxon>Oceanospirillales</taxon>
        <taxon>Pleioneaceae</taxon>
        <taxon>Aliikangiella</taxon>
    </lineage>
</organism>
<dbReference type="Proteomes" id="UP000317839">
    <property type="component" value="Unassembled WGS sequence"/>
</dbReference>
<keyword evidence="3" id="KW-0804">Transcription</keyword>
<dbReference type="InterPro" id="IPR036388">
    <property type="entry name" value="WH-like_DNA-bd_sf"/>
</dbReference>
<keyword evidence="6" id="KW-1185">Reference proteome</keyword>
<dbReference type="PANTHER" id="PTHR42756">
    <property type="entry name" value="TRANSCRIPTIONAL REGULATOR, MARR"/>
    <property type="match status" value="1"/>
</dbReference>
<evidence type="ECO:0000256" key="2">
    <source>
        <dbReference type="ARBA" id="ARBA00023125"/>
    </source>
</evidence>
<dbReference type="InterPro" id="IPR000835">
    <property type="entry name" value="HTH_MarR-typ"/>
</dbReference>
<dbReference type="OrthoDB" id="32523at2"/>
<feature type="domain" description="HTH marR-type" evidence="4">
    <location>
        <begin position="1"/>
        <end position="128"/>
    </location>
</feature>
<dbReference type="PANTHER" id="PTHR42756:SF1">
    <property type="entry name" value="TRANSCRIPTIONAL REPRESSOR OF EMRAB OPERON"/>
    <property type="match status" value="1"/>
</dbReference>
<dbReference type="GO" id="GO:0003700">
    <property type="term" value="F:DNA-binding transcription factor activity"/>
    <property type="evidence" value="ECO:0007669"/>
    <property type="project" value="InterPro"/>
</dbReference>
<evidence type="ECO:0000256" key="3">
    <source>
        <dbReference type="ARBA" id="ARBA00023163"/>
    </source>
</evidence>
<comment type="caution">
    <text evidence="5">The sequence shown here is derived from an EMBL/GenBank/DDBJ whole genome shotgun (WGS) entry which is preliminary data.</text>
</comment>
<dbReference type="Pfam" id="PF12802">
    <property type="entry name" value="MarR_2"/>
    <property type="match status" value="1"/>
</dbReference>
<sequence>MSVINQLFRLNRSINRLSQESPVSNARLEVLGLINQHNPITLKQLCEIQGVSMPTMSKLVDELQNEALVIRAQSKDDARQRWIVPTQKGVQTYQSAQKMATEFWTAHLSGLSKNDVKQVEDALQKLLKVLSPS</sequence>
<name>A0A545T0Z2_9GAMM</name>
<evidence type="ECO:0000256" key="1">
    <source>
        <dbReference type="ARBA" id="ARBA00023015"/>
    </source>
</evidence>
<dbReference type="PROSITE" id="PS50995">
    <property type="entry name" value="HTH_MARR_2"/>
    <property type="match status" value="1"/>
</dbReference>
<dbReference type="GO" id="GO:0003677">
    <property type="term" value="F:DNA binding"/>
    <property type="evidence" value="ECO:0007669"/>
    <property type="project" value="UniProtKB-KW"/>
</dbReference>
<dbReference type="SMART" id="SM00347">
    <property type="entry name" value="HTH_MARR"/>
    <property type="match status" value="1"/>
</dbReference>
<dbReference type="SUPFAM" id="SSF46785">
    <property type="entry name" value="Winged helix' DNA-binding domain"/>
    <property type="match status" value="1"/>
</dbReference>
<keyword evidence="2" id="KW-0238">DNA-binding</keyword>
<gene>
    <name evidence="5" type="ORF">FLL45_21395</name>
</gene>
<dbReference type="Gene3D" id="1.10.10.10">
    <property type="entry name" value="Winged helix-like DNA-binding domain superfamily/Winged helix DNA-binding domain"/>
    <property type="match status" value="1"/>
</dbReference>
<keyword evidence="1" id="KW-0805">Transcription regulation</keyword>
<proteinExistence type="predicted"/>
<dbReference type="InterPro" id="IPR036390">
    <property type="entry name" value="WH_DNA-bd_sf"/>
</dbReference>
<dbReference type="EMBL" id="VIKR01000007">
    <property type="protein sequence ID" value="TQV70886.1"/>
    <property type="molecule type" value="Genomic_DNA"/>
</dbReference>
<protein>
    <submittedName>
        <fullName evidence="5">MarR family transcriptional regulator</fullName>
    </submittedName>
</protein>
<evidence type="ECO:0000313" key="5">
    <source>
        <dbReference type="EMBL" id="TQV70886.1"/>
    </source>
</evidence>
<dbReference type="AlphaFoldDB" id="A0A545T0Z2"/>
<evidence type="ECO:0000313" key="6">
    <source>
        <dbReference type="Proteomes" id="UP000317839"/>
    </source>
</evidence>
<evidence type="ECO:0000259" key="4">
    <source>
        <dbReference type="PROSITE" id="PS50995"/>
    </source>
</evidence>
<reference evidence="5 6" key="1">
    <citation type="submission" date="2019-06" db="EMBL/GenBank/DDBJ databases">
        <title>Draft genome of Aliikangiella marina GYP-15.</title>
        <authorList>
            <person name="Wang G."/>
        </authorList>
    </citation>
    <scope>NUCLEOTIDE SEQUENCE [LARGE SCALE GENOMIC DNA]</scope>
    <source>
        <strain evidence="5 6">GYP-15</strain>
    </source>
</reference>